<feature type="region of interest" description="Disordered" evidence="1">
    <location>
        <begin position="85"/>
        <end position="132"/>
    </location>
</feature>
<feature type="compositionally biased region" description="Low complexity" evidence="1">
    <location>
        <begin position="86"/>
        <end position="102"/>
    </location>
</feature>
<gene>
    <name evidence="2" type="ORF">D6850_08855</name>
</gene>
<protein>
    <submittedName>
        <fullName evidence="2">DUF4177 domain-containing protein</fullName>
    </submittedName>
</protein>
<sequence>MIRYEYRVLSAPTKGLKAPGKKTPEARHANAVETLLNAQAAEGWEFMRTDLLPSDERQGLTSSQTVYRTVMVFRRPVTDAADEVIADAQAAAETKATQPTPERAAPITPQHPGGAPADPPDADPDETPPKPD</sequence>
<keyword evidence="3" id="KW-1185">Reference proteome</keyword>
<dbReference type="OrthoDB" id="7658888at2"/>
<dbReference type="Proteomes" id="UP000281128">
    <property type="component" value="Unassembled WGS sequence"/>
</dbReference>
<organism evidence="2 3">
    <name type="scientific">Roseovarius spongiae</name>
    <dbReference type="NCBI Taxonomy" id="2320272"/>
    <lineage>
        <taxon>Bacteria</taxon>
        <taxon>Pseudomonadati</taxon>
        <taxon>Pseudomonadota</taxon>
        <taxon>Alphaproteobacteria</taxon>
        <taxon>Rhodobacterales</taxon>
        <taxon>Roseobacteraceae</taxon>
        <taxon>Roseovarius</taxon>
    </lineage>
</organism>
<dbReference type="Pfam" id="PF13783">
    <property type="entry name" value="DUF4177"/>
    <property type="match status" value="1"/>
</dbReference>
<evidence type="ECO:0000313" key="3">
    <source>
        <dbReference type="Proteomes" id="UP000281128"/>
    </source>
</evidence>
<reference evidence="2 3" key="1">
    <citation type="submission" date="2018-09" db="EMBL/GenBank/DDBJ databases">
        <title>Roseovarius spongiae sp. nov., isolated from a marine sponge.</title>
        <authorList>
            <person name="Zhuang L."/>
            <person name="Luo L."/>
        </authorList>
    </citation>
    <scope>NUCLEOTIDE SEQUENCE [LARGE SCALE GENOMIC DNA]</scope>
    <source>
        <strain evidence="2 3">HN-E21</strain>
    </source>
</reference>
<dbReference type="EMBL" id="RAPE01000002">
    <property type="protein sequence ID" value="RKF14962.1"/>
    <property type="molecule type" value="Genomic_DNA"/>
</dbReference>
<accession>A0A3A8B391</accession>
<dbReference type="RefSeq" id="WP_121165954.1">
    <property type="nucleotide sequence ID" value="NZ_RAPE01000002.1"/>
</dbReference>
<name>A0A3A8B391_9RHOB</name>
<evidence type="ECO:0000313" key="2">
    <source>
        <dbReference type="EMBL" id="RKF14962.1"/>
    </source>
</evidence>
<evidence type="ECO:0000256" key="1">
    <source>
        <dbReference type="SAM" id="MobiDB-lite"/>
    </source>
</evidence>
<dbReference type="InterPro" id="IPR025234">
    <property type="entry name" value="YjzH-like"/>
</dbReference>
<proteinExistence type="predicted"/>
<comment type="caution">
    <text evidence="2">The sequence shown here is derived from an EMBL/GenBank/DDBJ whole genome shotgun (WGS) entry which is preliminary data.</text>
</comment>
<dbReference type="AlphaFoldDB" id="A0A3A8B391"/>